<dbReference type="InterPro" id="IPR050815">
    <property type="entry name" value="TF_fung"/>
</dbReference>
<feature type="domain" description="Zn(2)-C6 fungal-type" evidence="8">
    <location>
        <begin position="18"/>
        <end position="48"/>
    </location>
</feature>
<proteinExistence type="predicted"/>
<dbReference type="PANTHER" id="PTHR47338">
    <property type="entry name" value="ZN(II)2CYS6 TRANSCRIPTION FACTOR (EUROFUNG)-RELATED"/>
    <property type="match status" value="1"/>
</dbReference>
<keyword evidence="3" id="KW-0805">Transcription regulation</keyword>
<accession>A0A7T7BH89</accession>
<keyword evidence="4" id="KW-0238">DNA-binding</keyword>
<gene>
    <name evidence="9" type="ORF">Pdw03_2430</name>
</gene>
<evidence type="ECO:0000256" key="5">
    <source>
        <dbReference type="ARBA" id="ARBA00023163"/>
    </source>
</evidence>
<dbReference type="InterPro" id="IPR001138">
    <property type="entry name" value="Zn2Cys6_DnaBD"/>
</dbReference>
<dbReference type="PROSITE" id="PS00463">
    <property type="entry name" value="ZN2_CY6_FUNGAL_1"/>
    <property type="match status" value="1"/>
</dbReference>
<evidence type="ECO:0000256" key="2">
    <source>
        <dbReference type="ARBA" id="ARBA00022723"/>
    </source>
</evidence>
<dbReference type="GO" id="GO:0003677">
    <property type="term" value="F:DNA binding"/>
    <property type="evidence" value="ECO:0007669"/>
    <property type="project" value="UniProtKB-KW"/>
</dbReference>
<evidence type="ECO:0000256" key="7">
    <source>
        <dbReference type="SAM" id="MobiDB-lite"/>
    </source>
</evidence>
<dbReference type="RefSeq" id="XP_065955588.1">
    <property type="nucleotide sequence ID" value="XM_066100188.1"/>
</dbReference>
<dbReference type="Gene3D" id="4.10.240.10">
    <property type="entry name" value="Zn(2)-C6 fungal-type DNA-binding domain"/>
    <property type="match status" value="1"/>
</dbReference>
<evidence type="ECO:0000259" key="8">
    <source>
        <dbReference type="PROSITE" id="PS50048"/>
    </source>
</evidence>
<evidence type="ECO:0000256" key="4">
    <source>
        <dbReference type="ARBA" id="ARBA00023125"/>
    </source>
</evidence>
<evidence type="ECO:0000313" key="10">
    <source>
        <dbReference type="Proteomes" id="UP000595662"/>
    </source>
</evidence>
<keyword evidence="2" id="KW-0479">Metal-binding</keyword>
<organism evidence="9 10">
    <name type="scientific">Penicillium digitatum</name>
    <name type="common">Green mold</name>
    <dbReference type="NCBI Taxonomy" id="36651"/>
    <lineage>
        <taxon>Eukaryota</taxon>
        <taxon>Fungi</taxon>
        <taxon>Dikarya</taxon>
        <taxon>Ascomycota</taxon>
        <taxon>Pezizomycotina</taxon>
        <taxon>Eurotiomycetes</taxon>
        <taxon>Eurotiomycetidae</taxon>
        <taxon>Eurotiales</taxon>
        <taxon>Aspergillaceae</taxon>
        <taxon>Penicillium</taxon>
    </lineage>
</organism>
<dbReference type="GO" id="GO:0005634">
    <property type="term" value="C:nucleus"/>
    <property type="evidence" value="ECO:0007669"/>
    <property type="project" value="UniProtKB-SubCell"/>
</dbReference>
<dbReference type="InterPro" id="IPR036864">
    <property type="entry name" value="Zn2-C6_fun-type_DNA-bd_sf"/>
</dbReference>
<name>A0A7T7BH89_PENDI</name>
<protein>
    <submittedName>
        <fullName evidence="9">Fungal transcriptional regulatory protein, N-terminal</fullName>
    </submittedName>
</protein>
<dbReference type="PANTHER" id="PTHR47338:SF9">
    <property type="entry name" value="ZN(II)2CYS6 TRANSCRIPTION FACTOR (EUROFUNG)"/>
    <property type="match status" value="1"/>
</dbReference>
<evidence type="ECO:0000256" key="6">
    <source>
        <dbReference type="ARBA" id="ARBA00023242"/>
    </source>
</evidence>
<comment type="subcellular location">
    <subcellularLocation>
        <location evidence="1">Nucleus</location>
    </subcellularLocation>
</comment>
<sequence length="147" mass="16513">MDLHSRNDDRPPKRTRQACEPCRCKKAKCTGERPACSTCARLRQKCYYAAELHGQLSEESHDVLGRKRSSESQDLRTEHELHNRIESLESSLAEVLQNIRSGGQIPGLSELIRHWKTAIWRQELSDVGVAPANHGRTSAIAHDSCTG</sequence>
<dbReference type="PROSITE" id="PS50048">
    <property type="entry name" value="ZN2_CY6_FUNGAL_2"/>
    <property type="match status" value="1"/>
</dbReference>
<keyword evidence="5" id="KW-0804">Transcription</keyword>
<dbReference type="GO" id="GO:0000981">
    <property type="term" value="F:DNA-binding transcription factor activity, RNA polymerase II-specific"/>
    <property type="evidence" value="ECO:0007669"/>
    <property type="project" value="InterPro"/>
</dbReference>
<dbReference type="SUPFAM" id="SSF57701">
    <property type="entry name" value="Zn2/Cys6 DNA-binding domain"/>
    <property type="match status" value="1"/>
</dbReference>
<evidence type="ECO:0000256" key="1">
    <source>
        <dbReference type="ARBA" id="ARBA00004123"/>
    </source>
</evidence>
<reference evidence="9 10" key="1">
    <citation type="submission" date="2020-08" db="EMBL/GenBank/DDBJ databases">
        <title>The completed genome sequence of the pathogenic ascomycete fungus Penicillium digitatum.</title>
        <authorList>
            <person name="Wang M."/>
        </authorList>
    </citation>
    <scope>NUCLEOTIDE SEQUENCE [LARGE SCALE GENOMIC DNA]</scope>
    <source>
        <strain evidence="9 10">PdW03</strain>
    </source>
</reference>
<dbReference type="Proteomes" id="UP000595662">
    <property type="component" value="Chromosome 1"/>
</dbReference>
<keyword evidence="6" id="KW-0539">Nucleus</keyword>
<dbReference type="SMART" id="SM00066">
    <property type="entry name" value="GAL4"/>
    <property type="match status" value="1"/>
</dbReference>
<dbReference type="CDD" id="cd00067">
    <property type="entry name" value="GAL4"/>
    <property type="match status" value="1"/>
</dbReference>
<evidence type="ECO:0000256" key="3">
    <source>
        <dbReference type="ARBA" id="ARBA00023015"/>
    </source>
</evidence>
<dbReference type="EMBL" id="CP060774">
    <property type="protein sequence ID" value="QQK39576.1"/>
    <property type="molecule type" value="Genomic_DNA"/>
</dbReference>
<dbReference type="GeneID" id="90952389"/>
<feature type="region of interest" description="Disordered" evidence="7">
    <location>
        <begin position="58"/>
        <end position="78"/>
    </location>
</feature>
<dbReference type="GO" id="GO:0008270">
    <property type="term" value="F:zinc ion binding"/>
    <property type="evidence" value="ECO:0007669"/>
    <property type="project" value="InterPro"/>
</dbReference>
<dbReference type="Pfam" id="PF00172">
    <property type="entry name" value="Zn_clus"/>
    <property type="match status" value="1"/>
</dbReference>
<evidence type="ECO:0000313" key="9">
    <source>
        <dbReference type="EMBL" id="QQK39576.1"/>
    </source>
</evidence>
<dbReference type="AlphaFoldDB" id="A0A7T7BH89"/>